<dbReference type="GO" id="GO:0016887">
    <property type="term" value="F:ATP hydrolysis activity"/>
    <property type="evidence" value="ECO:0007669"/>
    <property type="project" value="InterPro"/>
</dbReference>
<gene>
    <name evidence="12" type="ORF">EI71_00970</name>
</gene>
<feature type="domain" description="ABC transmembrane type-1" evidence="11">
    <location>
        <begin position="36"/>
        <end position="347"/>
    </location>
</feature>
<evidence type="ECO:0000256" key="9">
    <source>
        <dbReference type="SAM" id="Phobius"/>
    </source>
</evidence>
<comment type="caution">
    <text evidence="12">The sequence shown here is derived from an EMBL/GenBank/DDBJ whole genome shotgun (WGS) entry which is preliminary data.</text>
</comment>
<dbReference type="GO" id="GO:0005524">
    <property type="term" value="F:ATP binding"/>
    <property type="evidence" value="ECO:0007669"/>
    <property type="project" value="UniProtKB-KW"/>
</dbReference>
<keyword evidence="4 9" id="KW-0812">Transmembrane</keyword>
<dbReference type="InterPro" id="IPR003593">
    <property type="entry name" value="AAA+_ATPase"/>
</dbReference>
<comment type="subcellular location">
    <subcellularLocation>
        <location evidence="1">Cell membrane</location>
        <topology evidence="1">Multi-pass membrane protein</topology>
    </subcellularLocation>
</comment>
<evidence type="ECO:0000256" key="5">
    <source>
        <dbReference type="ARBA" id="ARBA00022741"/>
    </source>
</evidence>
<dbReference type="InterPro" id="IPR027417">
    <property type="entry name" value="P-loop_NTPase"/>
</dbReference>
<dbReference type="EMBL" id="QXEV01000008">
    <property type="protein sequence ID" value="RIA75937.1"/>
    <property type="molecule type" value="Genomic_DNA"/>
</dbReference>
<comment type="similarity">
    <text evidence="2">Belongs to the ABC transporter superfamily.</text>
</comment>
<proteinExistence type="inferred from homology"/>
<keyword evidence="7 9" id="KW-1133">Transmembrane helix</keyword>
<keyword evidence="5" id="KW-0547">Nucleotide-binding</keyword>
<dbReference type="InterPro" id="IPR003439">
    <property type="entry name" value="ABC_transporter-like_ATP-bd"/>
</dbReference>
<feature type="domain" description="ABC transporter" evidence="10">
    <location>
        <begin position="414"/>
        <end position="648"/>
    </location>
</feature>
<name>A0A397RWD4_9MOLU</name>
<feature type="transmembrane region" description="Helical" evidence="9">
    <location>
        <begin position="276"/>
        <end position="297"/>
    </location>
</feature>
<evidence type="ECO:0000256" key="1">
    <source>
        <dbReference type="ARBA" id="ARBA00004651"/>
    </source>
</evidence>
<evidence type="ECO:0000259" key="11">
    <source>
        <dbReference type="PROSITE" id="PS50929"/>
    </source>
</evidence>
<evidence type="ECO:0000313" key="13">
    <source>
        <dbReference type="Proteomes" id="UP000266506"/>
    </source>
</evidence>
<keyword evidence="6 12" id="KW-0067">ATP-binding</keyword>
<dbReference type="InterPro" id="IPR011527">
    <property type="entry name" value="ABC1_TM_dom"/>
</dbReference>
<dbReference type="GO" id="GO:0015421">
    <property type="term" value="F:ABC-type oligopeptide transporter activity"/>
    <property type="evidence" value="ECO:0007669"/>
    <property type="project" value="TreeGrafter"/>
</dbReference>
<evidence type="ECO:0000256" key="7">
    <source>
        <dbReference type="ARBA" id="ARBA00022989"/>
    </source>
</evidence>
<dbReference type="PANTHER" id="PTHR43394:SF1">
    <property type="entry name" value="ATP-BINDING CASSETTE SUB-FAMILY B MEMBER 10, MITOCHONDRIAL"/>
    <property type="match status" value="1"/>
</dbReference>
<dbReference type="InterPro" id="IPR017871">
    <property type="entry name" value="ABC_transporter-like_CS"/>
</dbReference>
<keyword evidence="13" id="KW-1185">Reference proteome</keyword>
<dbReference type="GO" id="GO:0005886">
    <property type="term" value="C:plasma membrane"/>
    <property type="evidence" value="ECO:0007669"/>
    <property type="project" value="UniProtKB-SubCell"/>
</dbReference>
<dbReference type="PROSITE" id="PS00211">
    <property type="entry name" value="ABC_TRANSPORTER_1"/>
    <property type="match status" value="1"/>
</dbReference>
<dbReference type="PROSITE" id="PS50893">
    <property type="entry name" value="ABC_TRANSPORTER_2"/>
    <property type="match status" value="1"/>
</dbReference>
<dbReference type="PANTHER" id="PTHR43394">
    <property type="entry name" value="ATP-DEPENDENT PERMEASE MDL1, MITOCHONDRIAL"/>
    <property type="match status" value="1"/>
</dbReference>
<dbReference type="CDD" id="cd18547">
    <property type="entry name" value="ABC_6TM_Tm288_like"/>
    <property type="match status" value="1"/>
</dbReference>
<dbReference type="InterPro" id="IPR039421">
    <property type="entry name" value="Type_1_exporter"/>
</dbReference>
<dbReference type="Proteomes" id="UP000266506">
    <property type="component" value="Unassembled WGS sequence"/>
</dbReference>
<dbReference type="Pfam" id="PF00005">
    <property type="entry name" value="ABC_tran"/>
    <property type="match status" value="1"/>
</dbReference>
<dbReference type="InterPro" id="IPR036640">
    <property type="entry name" value="ABC1_TM_sf"/>
</dbReference>
<dbReference type="Gene3D" id="3.40.50.300">
    <property type="entry name" value="P-loop containing nucleotide triphosphate hydrolases"/>
    <property type="match status" value="1"/>
</dbReference>
<dbReference type="Gene3D" id="1.20.1560.10">
    <property type="entry name" value="ABC transporter type 1, transmembrane domain"/>
    <property type="match status" value="1"/>
</dbReference>
<dbReference type="Pfam" id="PF00664">
    <property type="entry name" value="ABC_membrane"/>
    <property type="match status" value="1"/>
</dbReference>
<protein>
    <submittedName>
        <fullName evidence="12">ATP-binding cassette subfamily B protein</fullName>
    </submittedName>
</protein>
<evidence type="ECO:0000256" key="6">
    <source>
        <dbReference type="ARBA" id="ARBA00022840"/>
    </source>
</evidence>
<dbReference type="SUPFAM" id="SSF90123">
    <property type="entry name" value="ABC transporter transmembrane region"/>
    <property type="match status" value="1"/>
</dbReference>
<dbReference type="InParanoid" id="A0A397RWD4"/>
<sequence length="653" mass="72654">MAKMNVKPNMNPNFNKKKTFRRLMSYVFHTYPVHVIIIFICIVLAAIGSIAAAIFMQQFIDEVILKGVEAKRAIGDNGLAVVENTLTRLILELGGIYLIALIASTVYQQLLCVVTQGFLHKVRTDMFSNMEKLPISYFDRNQHGDIMSTYTNDVDAIRQVISQALPQFIQVMLTVIILFVIMLIYSVWLSLVVVFAVILIFISTTKIGGGSAKFFIKQQKSVAKAEGFIEEMMNGQKVVKVFCHEEKSKAEFDILNEELNHNSFAANAYANMLVPIIHNIANILYVLVAIVGVVIVVNNIPNLSLRGFGNDENTALTIGIAVTFLGMSRQFGNQFNQISQQLNAVVMALAGAQRIFDLMDQEREADEGYVTLVNCNISEDGTITECEEHTGHWAWKHPHQTDGTITYTELKGDIRLFDVDFGYFPEKMVLHDVSIYAKPGQKIAFVGATGAGKTTITNLINRFYDIADGKIRYDGININKIKKDDLRKSIGIVLQDTNLFSGTVADNIRYGKLDATEEEIEAAAKIANAYDFITRLPDGFNTMLTGNGSQLSQGQRQLISIARAALADAPVMILDEATSSIDTRTELLVSRGMDGLMEGRTVFVIAHRLSTVQNSNAIMVLDHGHIIERGTHEDLIKQKGVYYQLYTGAFELE</sequence>
<dbReference type="SUPFAM" id="SSF52540">
    <property type="entry name" value="P-loop containing nucleoside triphosphate hydrolases"/>
    <property type="match status" value="1"/>
</dbReference>
<evidence type="ECO:0000313" key="12">
    <source>
        <dbReference type="EMBL" id="RIA75937.1"/>
    </source>
</evidence>
<reference evidence="12 13" key="1">
    <citation type="submission" date="2018-08" db="EMBL/GenBank/DDBJ databases">
        <title>Genomic Encyclopedia of Archaeal and Bacterial Type Strains, Phase II (KMG-II): from individual species to whole genera.</title>
        <authorList>
            <person name="Goeker M."/>
        </authorList>
    </citation>
    <scope>NUCLEOTIDE SEQUENCE [LARGE SCALE GENOMIC DNA]</scope>
    <source>
        <strain evidence="12 13">ATCC 27112</strain>
    </source>
</reference>
<evidence type="ECO:0000259" key="10">
    <source>
        <dbReference type="PROSITE" id="PS50893"/>
    </source>
</evidence>
<evidence type="ECO:0000256" key="8">
    <source>
        <dbReference type="ARBA" id="ARBA00023136"/>
    </source>
</evidence>
<dbReference type="FunFam" id="3.40.50.300:FF:000287">
    <property type="entry name" value="Multidrug ABC transporter ATP-binding protein"/>
    <property type="match status" value="1"/>
</dbReference>
<dbReference type="RefSeq" id="WP_211321039.1">
    <property type="nucleotide sequence ID" value="NZ_QXEV01000008.1"/>
</dbReference>
<feature type="transmembrane region" description="Helical" evidence="9">
    <location>
        <begin position="96"/>
        <end position="119"/>
    </location>
</feature>
<dbReference type="AlphaFoldDB" id="A0A397RWD4"/>
<keyword evidence="8 9" id="KW-0472">Membrane</keyword>
<accession>A0A397RWD4</accession>
<organism evidence="12 13">
    <name type="scientific">Anaeroplasma bactoclasticum</name>
    <dbReference type="NCBI Taxonomy" id="2088"/>
    <lineage>
        <taxon>Bacteria</taxon>
        <taxon>Bacillati</taxon>
        <taxon>Mycoplasmatota</taxon>
        <taxon>Mollicutes</taxon>
        <taxon>Anaeroplasmatales</taxon>
        <taxon>Anaeroplasmataceae</taxon>
        <taxon>Anaeroplasma</taxon>
    </lineage>
</organism>
<dbReference type="SMART" id="SM00382">
    <property type="entry name" value="AAA"/>
    <property type="match status" value="1"/>
</dbReference>
<feature type="transmembrane region" description="Helical" evidence="9">
    <location>
        <begin position="26"/>
        <end position="56"/>
    </location>
</feature>
<feature type="transmembrane region" description="Helical" evidence="9">
    <location>
        <begin position="168"/>
        <end position="188"/>
    </location>
</feature>
<evidence type="ECO:0000256" key="3">
    <source>
        <dbReference type="ARBA" id="ARBA00022448"/>
    </source>
</evidence>
<evidence type="ECO:0000256" key="4">
    <source>
        <dbReference type="ARBA" id="ARBA00022692"/>
    </source>
</evidence>
<evidence type="ECO:0000256" key="2">
    <source>
        <dbReference type="ARBA" id="ARBA00005417"/>
    </source>
</evidence>
<dbReference type="PROSITE" id="PS50929">
    <property type="entry name" value="ABC_TM1F"/>
    <property type="match status" value="1"/>
</dbReference>
<keyword evidence="3" id="KW-0813">Transport</keyword>